<accession>A0AAV4MZX9</accession>
<evidence type="ECO:0000313" key="1">
    <source>
        <dbReference type="EMBL" id="GIX78001.1"/>
    </source>
</evidence>
<protein>
    <submittedName>
        <fullName evidence="1">Uncharacterized protein</fullName>
    </submittedName>
</protein>
<comment type="caution">
    <text evidence="1">The sequence shown here is derived from an EMBL/GenBank/DDBJ whole genome shotgun (WGS) entry which is preliminary data.</text>
</comment>
<name>A0AAV4MZX9_9ARAC</name>
<proteinExistence type="predicted"/>
<gene>
    <name evidence="1" type="ORF">CDAR_25171</name>
</gene>
<reference evidence="1 2" key="1">
    <citation type="submission" date="2021-06" db="EMBL/GenBank/DDBJ databases">
        <title>Caerostris darwini draft genome.</title>
        <authorList>
            <person name="Kono N."/>
            <person name="Arakawa K."/>
        </authorList>
    </citation>
    <scope>NUCLEOTIDE SEQUENCE [LARGE SCALE GENOMIC DNA]</scope>
</reference>
<evidence type="ECO:0000313" key="2">
    <source>
        <dbReference type="Proteomes" id="UP001054837"/>
    </source>
</evidence>
<sequence length="125" mass="14201">MGVKIFSTRRVPNQEMFSQVHQILRMRSFLMVSMEVTGWQRSIRTIPLAEEILHIGDRTPSFGAVKCSSPKTLLINIFFCTKRDYTVTSSKSSFTAGVRPSAISIWNTDKYICVKHVFTVGNLPK</sequence>
<organism evidence="1 2">
    <name type="scientific">Caerostris darwini</name>
    <dbReference type="NCBI Taxonomy" id="1538125"/>
    <lineage>
        <taxon>Eukaryota</taxon>
        <taxon>Metazoa</taxon>
        <taxon>Ecdysozoa</taxon>
        <taxon>Arthropoda</taxon>
        <taxon>Chelicerata</taxon>
        <taxon>Arachnida</taxon>
        <taxon>Araneae</taxon>
        <taxon>Araneomorphae</taxon>
        <taxon>Entelegynae</taxon>
        <taxon>Araneoidea</taxon>
        <taxon>Araneidae</taxon>
        <taxon>Caerostris</taxon>
    </lineage>
</organism>
<dbReference type="Proteomes" id="UP001054837">
    <property type="component" value="Unassembled WGS sequence"/>
</dbReference>
<keyword evidence="2" id="KW-1185">Reference proteome</keyword>
<dbReference type="AlphaFoldDB" id="A0AAV4MZX9"/>
<dbReference type="EMBL" id="BPLQ01001066">
    <property type="protein sequence ID" value="GIX78001.1"/>
    <property type="molecule type" value="Genomic_DNA"/>
</dbReference>